<accession>A0A927QX85</accession>
<dbReference type="EMBL" id="JADBEB010000001">
    <property type="protein sequence ID" value="MBE1485203.1"/>
    <property type="molecule type" value="Genomic_DNA"/>
</dbReference>
<feature type="compositionally biased region" description="Basic and acidic residues" evidence="1">
    <location>
        <begin position="84"/>
        <end position="97"/>
    </location>
</feature>
<dbReference type="Proteomes" id="UP000649753">
    <property type="component" value="Unassembled WGS sequence"/>
</dbReference>
<sequence>MGVDLELADVAQARYQFDSCQDSGRLCVHDPDCEENLHRFLSRGPSAFPYRRVGDINETMQLTGMGYEAKPEPWTLQADDPGDEQARQDRSAADLRWRSQTAPGMAGIPAFKLRSSDGWLVTTREIDEALAAYAQVPAEERASLEDDSKWVSWLEWLALARERGGFQAE</sequence>
<comment type="caution">
    <text evidence="2">The sequence shown here is derived from an EMBL/GenBank/DDBJ whole genome shotgun (WGS) entry which is preliminary data.</text>
</comment>
<name>A0A927QX85_9ACTN</name>
<evidence type="ECO:0000313" key="2">
    <source>
        <dbReference type="EMBL" id="MBE1485203.1"/>
    </source>
</evidence>
<keyword evidence="3" id="KW-1185">Reference proteome</keyword>
<feature type="region of interest" description="Disordered" evidence="1">
    <location>
        <begin position="76"/>
        <end position="99"/>
    </location>
</feature>
<gene>
    <name evidence="2" type="ORF">H4W31_000841</name>
</gene>
<reference evidence="2" key="1">
    <citation type="submission" date="2020-10" db="EMBL/GenBank/DDBJ databases">
        <title>Sequencing the genomes of 1000 actinobacteria strains.</title>
        <authorList>
            <person name="Klenk H.-P."/>
        </authorList>
    </citation>
    <scope>NUCLEOTIDE SEQUENCE</scope>
    <source>
        <strain evidence="2">DSM 46832</strain>
    </source>
</reference>
<proteinExistence type="predicted"/>
<evidence type="ECO:0000256" key="1">
    <source>
        <dbReference type="SAM" id="MobiDB-lite"/>
    </source>
</evidence>
<evidence type="ECO:0000313" key="3">
    <source>
        <dbReference type="Proteomes" id="UP000649753"/>
    </source>
</evidence>
<organism evidence="2 3">
    <name type="scientific">Plantactinospora soyae</name>
    <dbReference type="NCBI Taxonomy" id="1544732"/>
    <lineage>
        <taxon>Bacteria</taxon>
        <taxon>Bacillati</taxon>
        <taxon>Actinomycetota</taxon>
        <taxon>Actinomycetes</taxon>
        <taxon>Micromonosporales</taxon>
        <taxon>Micromonosporaceae</taxon>
        <taxon>Plantactinospora</taxon>
    </lineage>
</organism>
<dbReference type="RefSeq" id="WP_192765434.1">
    <property type="nucleotide sequence ID" value="NZ_JADBEB010000001.1"/>
</dbReference>
<protein>
    <submittedName>
        <fullName evidence="2">Uncharacterized protein</fullName>
    </submittedName>
</protein>
<dbReference type="AlphaFoldDB" id="A0A927QX85"/>